<dbReference type="InParanoid" id="A0A3B3HP40"/>
<reference evidence="3" key="2">
    <citation type="submission" date="2025-08" db="UniProtKB">
        <authorList>
            <consortium name="Ensembl"/>
        </authorList>
    </citation>
    <scope>IDENTIFICATION</scope>
    <source>
        <strain evidence="3">Hd-rR</strain>
    </source>
</reference>
<feature type="domain" description="C2CD3 N-terminal C2" evidence="2">
    <location>
        <begin position="25"/>
        <end position="164"/>
    </location>
</feature>
<evidence type="ECO:0000256" key="1">
    <source>
        <dbReference type="SAM" id="MobiDB-lite"/>
    </source>
</evidence>
<evidence type="ECO:0000313" key="3">
    <source>
        <dbReference type="Ensembl" id="ENSORLP00000033459.1"/>
    </source>
</evidence>
<dbReference type="Ensembl" id="ENSORLT00000036926.1">
    <property type="protein sequence ID" value="ENSORLP00000033459.1"/>
    <property type="gene ID" value="ENSORLG00000022243.1"/>
</dbReference>
<reference evidence="3 4" key="1">
    <citation type="journal article" date="2007" name="Nature">
        <title>The medaka draft genome and insights into vertebrate genome evolution.</title>
        <authorList>
            <person name="Kasahara M."/>
            <person name="Naruse K."/>
            <person name="Sasaki S."/>
            <person name="Nakatani Y."/>
            <person name="Qu W."/>
            <person name="Ahsan B."/>
            <person name="Yamada T."/>
            <person name="Nagayasu Y."/>
            <person name="Doi K."/>
            <person name="Kasai Y."/>
            <person name="Jindo T."/>
            <person name="Kobayashi D."/>
            <person name="Shimada A."/>
            <person name="Toyoda A."/>
            <person name="Kuroki Y."/>
            <person name="Fujiyama A."/>
            <person name="Sasaki T."/>
            <person name="Shimizu A."/>
            <person name="Asakawa S."/>
            <person name="Shimizu N."/>
            <person name="Hashimoto S."/>
            <person name="Yang J."/>
            <person name="Lee Y."/>
            <person name="Matsushima K."/>
            <person name="Sugano S."/>
            <person name="Sakaizumi M."/>
            <person name="Narita T."/>
            <person name="Ohishi K."/>
            <person name="Haga S."/>
            <person name="Ohta F."/>
            <person name="Nomoto H."/>
            <person name="Nogata K."/>
            <person name="Morishita T."/>
            <person name="Endo T."/>
            <person name="Shin-I T."/>
            <person name="Takeda H."/>
            <person name="Morishita S."/>
            <person name="Kohara Y."/>
        </authorList>
    </citation>
    <scope>NUCLEOTIDE SEQUENCE [LARGE SCALE GENOMIC DNA]</scope>
    <source>
        <strain evidence="3 4">Hd-rR</strain>
    </source>
</reference>
<dbReference type="AlphaFoldDB" id="A0A3B3HP40"/>
<evidence type="ECO:0000313" key="4">
    <source>
        <dbReference type="Proteomes" id="UP000001038"/>
    </source>
</evidence>
<dbReference type="InterPro" id="IPR057537">
    <property type="entry name" value="C2_C2CD3_N"/>
</dbReference>
<dbReference type="Pfam" id="PF25339">
    <property type="entry name" value="C2_C2CD3_N"/>
    <property type="match status" value="1"/>
</dbReference>
<dbReference type="STRING" id="8090.ENSORLP00000033459"/>
<sequence>MKSKKLKPVTPRSSKKKVSSDVSPSTSLPPLVEGQLRCFLCVTISQIIWTVQKAFSPTFIRLRWWGESSDGTHFIPRDGSQLSQKNIKTTARFPVRCGPKQLTSYLTDMGALMLEVLTKSDHLPVARAQVAGISRLSLSQPISGFYPLVSPTSEKLGELQVRRYLNEKLLSLVPHAVDLLFHKSLQNENCFSNLLLQAQFPVLGVDCYMPVIDVFSGRCKGNLRVVLAMGRSEQIVSLQRARDEENGSLSHLTRPVHLLDLQPQSHSKVRVSSISCLQALQ</sequence>
<dbReference type="GeneTree" id="ENSGT00510000048072"/>
<protein>
    <recommendedName>
        <fullName evidence="2">C2CD3 N-terminal C2 domain-containing protein</fullName>
    </recommendedName>
</protein>
<dbReference type="Bgee" id="ENSORLG00000022243">
    <property type="expression patterns" value="Expressed in testis and 12 other cell types or tissues"/>
</dbReference>
<accession>A0A3B3HP40</accession>
<dbReference type="PANTHER" id="PTHR21254:SF1">
    <property type="entry name" value="C2 DOMAIN-CONTAINING PROTEIN 3"/>
    <property type="match status" value="1"/>
</dbReference>
<reference evidence="3" key="3">
    <citation type="submission" date="2025-09" db="UniProtKB">
        <authorList>
            <consortium name="Ensembl"/>
        </authorList>
    </citation>
    <scope>IDENTIFICATION</scope>
    <source>
        <strain evidence="3">Hd-rR</strain>
    </source>
</reference>
<keyword evidence="4" id="KW-1185">Reference proteome</keyword>
<feature type="compositionally biased region" description="Basic residues" evidence="1">
    <location>
        <begin position="1"/>
        <end position="17"/>
    </location>
</feature>
<dbReference type="Proteomes" id="UP000001038">
    <property type="component" value="Chromosome 13"/>
</dbReference>
<proteinExistence type="predicted"/>
<evidence type="ECO:0000259" key="2">
    <source>
        <dbReference type="Pfam" id="PF25339"/>
    </source>
</evidence>
<name>A0A3B3HP40_ORYLA</name>
<organism evidence="3 4">
    <name type="scientific">Oryzias latipes</name>
    <name type="common">Japanese rice fish</name>
    <name type="synonym">Japanese killifish</name>
    <dbReference type="NCBI Taxonomy" id="8090"/>
    <lineage>
        <taxon>Eukaryota</taxon>
        <taxon>Metazoa</taxon>
        <taxon>Chordata</taxon>
        <taxon>Craniata</taxon>
        <taxon>Vertebrata</taxon>
        <taxon>Euteleostomi</taxon>
        <taxon>Actinopterygii</taxon>
        <taxon>Neopterygii</taxon>
        <taxon>Teleostei</taxon>
        <taxon>Neoteleostei</taxon>
        <taxon>Acanthomorphata</taxon>
        <taxon>Ovalentaria</taxon>
        <taxon>Atherinomorphae</taxon>
        <taxon>Beloniformes</taxon>
        <taxon>Adrianichthyidae</taxon>
        <taxon>Oryziinae</taxon>
        <taxon>Oryzias</taxon>
    </lineage>
</organism>
<dbReference type="PANTHER" id="PTHR21254">
    <property type="entry name" value="C2 DOMAIN-CONTAINING PROTEIN 3"/>
    <property type="match status" value="1"/>
</dbReference>
<feature type="region of interest" description="Disordered" evidence="1">
    <location>
        <begin position="1"/>
        <end position="27"/>
    </location>
</feature>